<proteinExistence type="predicted"/>
<dbReference type="Proteomes" id="UP000044602">
    <property type="component" value="Unassembled WGS sequence"/>
</dbReference>
<evidence type="ECO:0000313" key="3">
    <source>
        <dbReference type="Proteomes" id="UP000044602"/>
    </source>
</evidence>
<reference evidence="3" key="1">
    <citation type="submission" date="2015-05" db="EMBL/GenBank/DDBJ databases">
        <authorList>
            <person name="Fogelqvist Johan"/>
        </authorList>
    </citation>
    <scope>NUCLEOTIDE SEQUENCE [LARGE SCALE GENOMIC DNA]</scope>
</reference>
<dbReference type="EMBL" id="CVQH01024749">
    <property type="protein sequence ID" value="CRK37353.1"/>
    <property type="molecule type" value="Genomic_DNA"/>
</dbReference>
<keyword evidence="3" id="KW-1185">Reference proteome</keyword>
<sequence length="76" mass="8459">MGHEDGGSNEHIGDRDKDKDMDKDMDKGMQGADGMQSETGRQDKDNVKWASGTVHVLLMPRLDTSPPHGHLACWRK</sequence>
<dbReference type="AlphaFoldDB" id="A0A0G4MSY9"/>
<accession>A0A0G4MSY9</accession>
<evidence type="ECO:0000313" key="2">
    <source>
        <dbReference type="EMBL" id="CRK37353.1"/>
    </source>
</evidence>
<protein>
    <submittedName>
        <fullName evidence="2">Uncharacterized protein</fullName>
    </submittedName>
</protein>
<organism evidence="2 3">
    <name type="scientific">Verticillium longisporum</name>
    <name type="common">Verticillium dahliae var. longisporum</name>
    <dbReference type="NCBI Taxonomy" id="100787"/>
    <lineage>
        <taxon>Eukaryota</taxon>
        <taxon>Fungi</taxon>
        <taxon>Dikarya</taxon>
        <taxon>Ascomycota</taxon>
        <taxon>Pezizomycotina</taxon>
        <taxon>Sordariomycetes</taxon>
        <taxon>Hypocreomycetidae</taxon>
        <taxon>Glomerellales</taxon>
        <taxon>Plectosphaerellaceae</taxon>
        <taxon>Verticillium</taxon>
    </lineage>
</organism>
<evidence type="ECO:0000256" key="1">
    <source>
        <dbReference type="SAM" id="MobiDB-lite"/>
    </source>
</evidence>
<feature type="compositionally biased region" description="Basic and acidic residues" evidence="1">
    <location>
        <begin position="1"/>
        <end position="27"/>
    </location>
</feature>
<feature type="region of interest" description="Disordered" evidence="1">
    <location>
        <begin position="1"/>
        <end position="47"/>
    </location>
</feature>
<name>A0A0G4MSY9_VERLO</name>
<gene>
    <name evidence="2" type="ORF">BN1708_001390</name>
</gene>